<keyword evidence="7 8" id="KW-0407">Ion channel</keyword>
<dbReference type="PANTHER" id="PTHR11003:SF156">
    <property type="entry name" value="POTASSIUM CHANNEL DOMAIN-CONTAINING PROTEIN"/>
    <property type="match status" value="1"/>
</dbReference>
<dbReference type="GO" id="GO:0005886">
    <property type="term" value="C:plasma membrane"/>
    <property type="evidence" value="ECO:0007669"/>
    <property type="project" value="TreeGrafter"/>
</dbReference>
<keyword evidence="4 9" id="KW-1133">Transmembrane helix</keyword>
<dbReference type="Pfam" id="PF07885">
    <property type="entry name" value="Ion_trans_2"/>
    <property type="match status" value="2"/>
</dbReference>
<dbReference type="GO" id="GO:0015271">
    <property type="term" value="F:outward rectifier potassium channel activity"/>
    <property type="evidence" value="ECO:0007669"/>
    <property type="project" value="TreeGrafter"/>
</dbReference>
<dbReference type="InterPro" id="IPR013099">
    <property type="entry name" value="K_chnl_dom"/>
</dbReference>
<dbReference type="GO" id="GO:0030322">
    <property type="term" value="P:stabilization of membrane potential"/>
    <property type="evidence" value="ECO:0007669"/>
    <property type="project" value="TreeGrafter"/>
</dbReference>
<dbReference type="SUPFAM" id="SSF81324">
    <property type="entry name" value="Voltage-gated potassium channels"/>
    <property type="match status" value="2"/>
</dbReference>
<dbReference type="PRINTS" id="PR01333">
    <property type="entry name" value="2POREKCHANEL"/>
</dbReference>
<evidence type="ECO:0000256" key="4">
    <source>
        <dbReference type="ARBA" id="ARBA00022989"/>
    </source>
</evidence>
<feature type="domain" description="Potassium channel" evidence="10">
    <location>
        <begin position="258"/>
        <end position="328"/>
    </location>
</feature>
<keyword evidence="3 8" id="KW-0812">Transmembrane</keyword>
<dbReference type="Gene3D" id="1.10.287.70">
    <property type="match status" value="1"/>
</dbReference>
<comment type="similarity">
    <text evidence="8">Belongs to the two pore domain potassium channel (TC 1.A.1.8) family.</text>
</comment>
<dbReference type="AlphaFoldDB" id="A0A914C5Y1"/>
<evidence type="ECO:0000256" key="6">
    <source>
        <dbReference type="ARBA" id="ARBA00023136"/>
    </source>
</evidence>
<evidence type="ECO:0000256" key="5">
    <source>
        <dbReference type="ARBA" id="ARBA00023065"/>
    </source>
</evidence>
<keyword evidence="11" id="KW-1185">Reference proteome</keyword>
<feature type="domain" description="Potassium channel" evidence="10">
    <location>
        <begin position="142"/>
        <end position="199"/>
    </location>
</feature>
<protein>
    <submittedName>
        <fullName evidence="12">Potassium channel domain-containing protein</fullName>
    </submittedName>
</protein>
<keyword evidence="5 8" id="KW-0406">Ion transport</keyword>
<feature type="transmembrane region" description="Helical" evidence="9">
    <location>
        <begin position="53"/>
        <end position="73"/>
    </location>
</feature>
<evidence type="ECO:0000256" key="8">
    <source>
        <dbReference type="RuleBase" id="RU003857"/>
    </source>
</evidence>
<keyword evidence="6 9" id="KW-0472">Membrane</keyword>
<evidence type="ECO:0000259" key="10">
    <source>
        <dbReference type="Pfam" id="PF07885"/>
    </source>
</evidence>
<organism evidence="11 12">
    <name type="scientific">Acrobeloides nanus</name>
    <dbReference type="NCBI Taxonomy" id="290746"/>
    <lineage>
        <taxon>Eukaryota</taxon>
        <taxon>Metazoa</taxon>
        <taxon>Ecdysozoa</taxon>
        <taxon>Nematoda</taxon>
        <taxon>Chromadorea</taxon>
        <taxon>Rhabditida</taxon>
        <taxon>Tylenchina</taxon>
        <taxon>Cephalobomorpha</taxon>
        <taxon>Cephaloboidea</taxon>
        <taxon>Cephalobidae</taxon>
        <taxon>Acrobeloides</taxon>
    </lineage>
</organism>
<feature type="transmembrane region" description="Helical" evidence="9">
    <location>
        <begin position="145"/>
        <end position="163"/>
    </location>
</feature>
<evidence type="ECO:0000256" key="9">
    <source>
        <dbReference type="SAM" id="Phobius"/>
    </source>
</evidence>
<dbReference type="WBParaSite" id="ACRNAN_Path_372.g1418.t1">
    <property type="protein sequence ID" value="ACRNAN_Path_372.g1418.t1"/>
    <property type="gene ID" value="ACRNAN_Path_372.g1418"/>
</dbReference>
<feature type="transmembrane region" description="Helical" evidence="9">
    <location>
        <begin position="306"/>
        <end position="331"/>
    </location>
</feature>
<accession>A0A914C5Y1</accession>
<dbReference type="GO" id="GO:0022841">
    <property type="term" value="F:potassium ion leak channel activity"/>
    <property type="evidence" value="ECO:0007669"/>
    <property type="project" value="TreeGrafter"/>
</dbReference>
<keyword evidence="2 8" id="KW-0813">Transport</keyword>
<evidence type="ECO:0000256" key="3">
    <source>
        <dbReference type="ARBA" id="ARBA00022692"/>
    </source>
</evidence>
<feature type="transmembrane region" description="Helical" evidence="9">
    <location>
        <begin position="247"/>
        <end position="268"/>
    </location>
</feature>
<evidence type="ECO:0000313" key="11">
    <source>
        <dbReference type="Proteomes" id="UP000887540"/>
    </source>
</evidence>
<sequence length="414" mass="46744">MHVPNAQWDRSGRLRRQRIRARRSFLVAATLPAGGMSESNSCLQKLRIVLPHVLLFTTTIIYGLVGAVIFYSIELPYETEHIAKHSLAIKDAQNALMELEFDEHDNKSQEIINEAIDNLIRISMDAFEDGIRLSDINGTLPKERWNFHSGLFFAVTVLTSIGYGHLVPISWPGRIFCIAYAFLGIPLTLITIADISKFFADMIHQCEKRIKRMYRQHIYDSPRGIEATVKDDSTSDDVPDPFARSSVAAQLLVIGLLFSYMTVTGYFFTLIQGWKFLDSFYFCLVTLVTVGFGDIVPEVAEENSYIGWIVFIFVGLILSTLTVDMVGSAWIDRIHTLSRPKFKLFNNDDKQGGQPFTPSDLILIPYIDELSLQMYQNNVAGMSLASAFKASAATPLFSFLARTRLSYPNHIEEK</sequence>
<dbReference type="PANTHER" id="PTHR11003">
    <property type="entry name" value="POTASSIUM CHANNEL, SUBFAMILY K"/>
    <property type="match status" value="1"/>
</dbReference>
<feature type="transmembrane region" description="Helical" evidence="9">
    <location>
        <begin position="280"/>
        <end position="300"/>
    </location>
</feature>
<reference evidence="12" key="1">
    <citation type="submission" date="2022-11" db="UniProtKB">
        <authorList>
            <consortium name="WormBaseParasite"/>
        </authorList>
    </citation>
    <scope>IDENTIFICATION</scope>
</reference>
<evidence type="ECO:0000256" key="2">
    <source>
        <dbReference type="ARBA" id="ARBA00022448"/>
    </source>
</evidence>
<evidence type="ECO:0000313" key="12">
    <source>
        <dbReference type="WBParaSite" id="ACRNAN_Path_372.g1418.t1"/>
    </source>
</evidence>
<dbReference type="Proteomes" id="UP000887540">
    <property type="component" value="Unplaced"/>
</dbReference>
<evidence type="ECO:0000256" key="1">
    <source>
        <dbReference type="ARBA" id="ARBA00004141"/>
    </source>
</evidence>
<dbReference type="InterPro" id="IPR003280">
    <property type="entry name" value="2pore_dom_K_chnl"/>
</dbReference>
<proteinExistence type="inferred from homology"/>
<comment type="subcellular location">
    <subcellularLocation>
        <location evidence="1">Membrane</location>
        <topology evidence="1">Multi-pass membrane protein</topology>
    </subcellularLocation>
</comment>
<evidence type="ECO:0000256" key="7">
    <source>
        <dbReference type="ARBA" id="ARBA00023303"/>
    </source>
</evidence>
<feature type="transmembrane region" description="Helical" evidence="9">
    <location>
        <begin position="175"/>
        <end position="193"/>
    </location>
</feature>
<name>A0A914C5Y1_9BILA</name>